<evidence type="ECO:0000256" key="2">
    <source>
        <dbReference type="SAM" id="SignalP"/>
    </source>
</evidence>
<dbReference type="PATRIC" id="fig|104102.7.peg.1741"/>
<dbReference type="Proteomes" id="UP000029448">
    <property type="component" value="Unassembled WGS sequence"/>
</dbReference>
<proteinExistence type="predicted"/>
<dbReference type="AlphaFoldDB" id="A0A094YM29"/>
<dbReference type="GeneID" id="89478897"/>
<dbReference type="RefSeq" id="WP_035380017.1">
    <property type="nucleotide sequence ID" value="NZ_JACAOJ010000028.1"/>
</dbReference>
<feature type="region of interest" description="Disordered" evidence="1">
    <location>
        <begin position="21"/>
        <end position="50"/>
    </location>
</feature>
<organism evidence="3 4">
    <name type="scientific">Acetobacter tropicalis</name>
    <dbReference type="NCBI Taxonomy" id="104102"/>
    <lineage>
        <taxon>Bacteria</taxon>
        <taxon>Pseudomonadati</taxon>
        <taxon>Pseudomonadota</taxon>
        <taxon>Alphaproteobacteria</taxon>
        <taxon>Acetobacterales</taxon>
        <taxon>Acetobacteraceae</taxon>
        <taxon>Acetobacter</taxon>
    </lineage>
</organism>
<sequence>MLSLSIVIITSFFINVAQAEPHPQRSLHTLPVSKANQDRAQEKPSLPTDMSHLTMDQQMALCDKIDLLRKQGQTLPSKMQQEEKECQKMDMGQPLSPPSETLDR</sequence>
<accession>A0A094YM29</accession>
<reference evidence="3 4" key="1">
    <citation type="submission" date="2014-06" db="EMBL/GenBank/DDBJ databases">
        <title>Functional and comparative genomic analyses of the Drosophila gut microbiota identify candidate symbiosis factors.</title>
        <authorList>
            <person name="Newell P.D."/>
            <person name="Chaston J.M."/>
            <person name="Douglas A.E."/>
        </authorList>
    </citation>
    <scope>NUCLEOTIDE SEQUENCE [LARGE SCALE GENOMIC DNA]</scope>
    <source>
        <strain evidence="3 4">DmCS_006</strain>
    </source>
</reference>
<feature type="chain" id="PRO_5001904093" evidence="2">
    <location>
        <begin position="20"/>
        <end position="104"/>
    </location>
</feature>
<feature type="signal peptide" evidence="2">
    <location>
        <begin position="1"/>
        <end position="19"/>
    </location>
</feature>
<evidence type="ECO:0000313" key="4">
    <source>
        <dbReference type="Proteomes" id="UP000029448"/>
    </source>
</evidence>
<evidence type="ECO:0000256" key="1">
    <source>
        <dbReference type="SAM" id="MobiDB-lite"/>
    </source>
</evidence>
<gene>
    <name evidence="3" type="ORF">AtDm6_1763</name>
</gene>
<keyword evidence="2" id="KW-0732">Signal</keyword>
<dbReference type="EMBL" id="JOKM01000069">
    <property type="protein sequence ID" value="KGB23115.1"/>
    <property type="molecule type" value="Genomic_DNA"/>
</dbReference>
<keyword evidence="4" id="KW-1185">Reference proteome</keyword>
<dbReference type="STRING" id="104102.AtDm6_1763"/>
<name>A0A094YM29_9PROT</name>
<protein>
    <submittedName>
        <fullName evidence="3">Uncharacterized protein</fullName>
    </submittedName>
</protein>
<evidence type="ECO:0000313" key="3">
    <source>
        <dbReference type="EMBL" id="KGB23115.1"/>
    </source>
</evidence>
<comment type="caution">
    <text evidence="3">The sequence shown here is derived from an EMBL/GenBank/DDBJ whole genome shotgun (WGS) entry which is preliminary data.</text>
</comment>
<feature type="region of interest" description="Disordered" evidence="1">
    <location>
        <begin position="72"/>
        <end position="104"/>
    </location>
</feature>